<evidence type="ECO:0000313" key="3">
    <source>
        <dbReference type="EMBL" id="CAK9237588.1"/>
    </source>
</evidence>
<feature type="region of interest" description="Disordered" evidence="1">
    <location>
        <begin position="107"/>
        <end position="146"/>
    </location>
</feature>
<protein>
    <recommendedName>
        <fullName evidence="2">VQ domain-containing protein</fullName>
    </recommendedName>
</protein>
<reference evidence="3" key="1">
    <citation type="submission" date="2024-02" db="EMBL/GenBank/DDBJ databases">
        <authorList>
            <consortium name="ELIXIR-Norway"/>
            <consortium name="Elixir Norway"/>
        </authorList>
    </citation>
    <scope>NUCLEOTIDE SEQUENCE</scope>
</reference>
<feature type="compositionally biased region" description="Low complexity" evidence="1">
    <location>
        <begin position="263"/>
        <end position="278"/>
    </location>
</feature>
<evidence type="ECO:0000256" key="1">
    <source>
        <dbReference type="SAM" id="MobiDB-lite"/>
    </source>
</evidence>
<feature type="compositionally biased region" description="Polar residues" evidence="1">
    <location>
        <begin position="279"/>
        <end position="299"/>
    </location>
</feature>
<accession>A0ABP0V5J0</accession>
<organism evidence="3 4">
    <name type="scientific">Sphagnum troendelagicum</name>
    <dbReference type="NCBI Taxonomy" id="128251"/>
    <lineage>
        <taxon>Eukaryota</taxon>
        <taxon>Viridiplantae</taxon>
        <taxon>Streptophyta</taxon>
        <taxon>Embryophyta</taxon>
        <taxon>Bryophyta</taxon>
        <taxon>Sphagnophytina</taxon>
        <taxon>Sphagnopsida</taxon>
        <taxon>Sphagnales</taxon>
        <taxon>Sphagnaceae</taxon>
        <taxon>Sphagnum</taxon>
    </lineage>
</organism>
<keyword evidence="4" id="KW-1185">Reference proteome</keyword>
<dbReference type="Pfam" id="PF05678">
    <property type="entry name" value="VQ"/>
    <property type="match status" value="1"/>
</dbReference>
<dbReference type="PANTHER" id="PTHR33179">
    <property type="entry name" value="VQ MOTIF-CONTAINING PROTEIN"/>
    <property type="match status" value="1"/>
</dbReference>
<evidence type="ECO:0000259" key="2">
    <source>
        <dbReference type="Pfam" id="PF05678"/>
    </source>
</evidence>
<feature type="region of interest" description="Disordered" evidence="1">
    <location>
        <begin position="165"/>
        <end position="194"/>
    </location>
</feature>
<feature type="compositionally biased region" description="Polar residues" evidence="1">
    <location>
        <begin position="133"/>
        <end position="144"/>
    </location>
</feature>
<feature type="compositionally biased region" description="Low complexity" evidence="1">
    <location>
        <begin position="544"/>
        <end position="554"/>
    </location>
</feature>
<evidence type="ECO:0000313" key="4">
    <source>
        <dbReference type="Proteomes" id="UP001497512"/>
    </source>
</evidence>
<proteinExistence type="predicted"/>
<feature type="domain" description="VQ" evidence="2">
    <location>
        <begin position="191"/>
        <end position="214"/>
    </location>
</feature>
<dbReference type="InterPro" id="IPR008889">
    <property type="entry name" value="VQ"/>
</dbReference>
<dbReference type="Proteomes" id="UP001497512">
    <property type="component" value="Chromosome 9"/>
</dbReference>
<dbReference type="InterPro" id="IPR039609">
    <property type="entry name" value="VQ_15/22"/>
</dbReference>
<feature type="region of interest" description="Disordered" evidence="1">
    <location>
        <begin position="263"/>
        <end position="330"/>
    </location>
</feature>
<feature type="region of interest" description="Disordered" evidence="1">
    <location>
        <begin position="530"/>
        <end position="554"/>
    </location>
</feature>
<feature type="compositionally biased region" description="Low complexity" evidence="1">
    <location>
        <begin position="301"/>
        <end position="315"/>
    </location>
</feature>
<gene>
    <name evidence="3" type="ORF">CSSPTR1EN2_LOCUS23778</name>
</gene>
<dbReference type="EMBL" id="OZ019901">
    <property type="protein sequence ID" value="CAK9237588.1"/>
    <property type="molecule type" value="Genomic_DNA"/>
</dbReference>
<dbReference type="PANTHER" id="PTHR33179:SF83">
    <property type="entry name" value="VQ DOMAIN-CONTAINING PROTEIN"/>
    <property type="match status" value="1"/>
</dbReference>
<sequence>MPIAGNSEFGNTGSGYIAAGGGGISSSSSWGLKRASALPTSDLRLQEESGIVNWKLGQLQPPYYSNGSSDEGPAAARHKMHGGNYGWSTELSAAGINIFGHEESKRLPKVEESGQLELQPGSRKASCTPPPTTSCRGGATSQEAAGSDGFMRANTSSVQQQLPSLAGTVNGGSGKASAGMISKRKSRASRRVPTTVIQTSSKDFRATVQRLTGLNIPRPSMTTTGSIRPQLTFPKGGELLAAALGTAAAHNLVRPQPKRANLQTSMAACSSQTTTSQSNCGSYPSSPNKSPEFQANSHVSVAATVQQQPPAQNTTSAVPPAVTSRAAPEQQLSNLDFHKIKHQSKLVADRDINIAKLYGALAGGSSTTSRSSSPTTAAAAPSMTTISSTAAATASQLVTDNSSTAPAAAALKFTMMPSSPLMDQEQLKSTSVRLAASSNLRRTGRRLKLDAADLLLSGSSSTSSYGATSAPASRLVRDTSTNHTNNLMLSETRQTVVQDFLKSSSDSSRYQPTASNAERGLAKLRGPAQLLQQQQQHPAKDDQNQQSRQQPQLSFSQLDRWFQSDQSVGGPTGCNLIRS</sequence>
<name>A0ABP0V5J0_9BRYO</name>